<sequence length="91" mass="10142">MGLSQEDRNTSTSSNPNLPNPYNPNLSFLKTHNSSYIYHGPQVRTVKESITSSTNATFLVYQGPNSSILVNQPVFPATTESAQRYRCQSLF</sequence>
<comment type="caution">
    <text evidence="2">The sequence shown here is derived from an EMBL/GenBank/DDBJ whole genome shotgun (WGS) entry which is preliminary data.</text>
</comment>
<reference evidence="2" key="1">
    <citation type="submission" date="2019-07" db="EMBL/GenBank/DDBJ databases">
        <authorList>
            <person name="Dittberner H."/>
        </authorList>
    </citation>
    <scope>NUCLEOTIDE SEQUENCE [LARGE SCALE GENOMIC DNA]</scope>
</reference>
<keyword evidence="3" id="KW-1185">Reference proteome</keyword>
<evidence type="ECO:0000313" key="3">
    <source>
        <dbReference type="Proteomes" id="UP000489600"/>
    </source>
</evidence>
<gene>
    <name evidence="2" type="ORF">ANE_LOCUS11397</name>
</gene>
<accession>A0A565BJD3</accession>
<evidence type="ECO:0000256" key="1">
    <source>
        <dbReference type="SAM" id="MobiDB-lite"/>
    </source>
</evidence>
<evidence type="ECO:0000313" key="2">
    <source>
        <dbReference type="EMBL" id="VVB00953.1"/>
    </source>
</evidence>
<proteinExistence type="predicted"/>
<dbReference type="AlphaFoldDB" id="A0A565BJD3"/>
<dbReference type="OrthoDB" id="1105183at2759"/>
<name>A0A565BJD3_9BRAS</name>
<protein>
    <submittedName>
        <fullName evidence="2">Uncharacterized protein</fullName>
    </submittedName>
</protein>
<organism evidence="2 3">
    <name type="scientific">Arabis nemorensis</name>
    <dbReference type="NCBI Taxonomy" id="586526"/>
    <lineage>
        <taxon>Eukaryota</taxon>
        <taxon>Viridiplantae</taxon>
        <taxon>Streptophyta</taxon>
        <taxon>Embryophyta</taxon>
        <taxon>Tracheophyta</taxon>
        <taxon>Spermatophyta</taxon>
        <taxon>Magnoliopsida</taxon>
        <taxon>eudicotyledons</taxon>
        <taxon>Gunneridae</taxon>
        <taxon>Pentapetalae</taxon>
        <taxon>rosids</taxon>
        <taxon>malvids</taxon>
        <taxon>Brassicales</taxon>
        <taxon>Brassicaceae</taxon>
        <taxon>Arabideae</taxon>
        <taxon>Arabis</taxon>
    </lineage>
</organism>
<dbReference type="Proteomes" id="UP000489600">
    <property type="component" value="Unassembled WGS sequence"/>
</dbReference>
<dbReference type="EMBL" id="CABITT030000004">
    <property type="protein sequence ID" value="VVB00953.1"/>
    <property type="molecule type" value="Genomic_DNA"/>
</dbReference>
<feature type="region of interest" description="Disordered" evidence="1">
    <location>
        <begin position="1"/>
        <end position="25"/>
    </location>
</feature>